<organism evidence="2 3">
    <name type="scientific">Luteolibacter pohnpeiensis</name>
    <dbReference type="NCBI Taxonomy" id="454153"/>
    <lineage>
        <taxon>Bacteria</taxon>
        <taxon>Pseudomonadati</taxon>
        <taxon>Verrucomicrobiota</taxon>
        <taxon>Verrucomicrobiia</taxon>
        <taxon>Verrucomicrobiales</taxon>
        <taxon>Verrucomicrobiaceae</taxon>
        <taxon>Luteolibacter</taxon>
    </lineage>
</organism>
<keyword evidence="3" id="KW-1185">Reference proteome</keyword>
<accession>A0A934S7U8</accession>
<gene>
    <name evidence="2" type="ORF">JIN85_17940</name>
</gene>
<comment type="caution">
    <text evidence="2">The sequence shown here is derived from an EMBL/GenBank/DDBJ whole genome shotgun (WGS) entry which is preliminary data.</text>
</comment>
<dbReference type="InterPro" id="IPR013320">
    <property type="entry name" value="ConA-like_dom_sf"/>
</dbReference>
<evidence type="ECO:0008006" key="4">
    <source>
        <dbReference type="Google" id="ProtNLM"/>
    </source>
</evidence>
<dbReference type="Gene3D" id="2.60.120.1440">
    <property type="match status" value="1"/>
</dbReference>
<dbReference type="AlphaFoldDB" id="A0A934S7U8"/>
<dbReference type="Pfam" id="PF13385">
    <property type="entry name" value="Laminin_G_3"/>
    <property type="match status" value="1"/>
</dbReference>
<dbReference type="PANTHER" id="PTHR30273:SF2">
    <property type="entry name" value="PROTEIN FECR"/>
    <property type="match status" value="1"/>
</dbReference>
<name>A0A934S7U8_9BACT</name>
<keyword evidence="1" id="KW-1133">Transmembrane helix</keyword>
<dbReference type="RefSeq" id="WP_200273365.1">
    <property type="nucleotide sequence ID" value="NZ_JAENIJ010000042.1"/>
</dbReference>
<keyword evidence="1" id="KW-0472">Membrane</keyword>
<evidence type="ECO:0000256" key="1">
    <source>
        <dbReference type="SAM" id="Phobius"/>
    </source>
</evidence>
<dbReference type="PANTHER" id="PTHR30273">
    <property type="entry name" value="PERIPLASMIC SIGNAL SENSOR AND SIGMA FACTOR ACTIVATOR FECR-RELATED"/>
    <property type="match status" value="1"/>
</dbReference>
<dbReference type="GO" id="GO:0016989">
    <property type="term" value="F:sigma factor antagonist activity"/>
    <property type="evidence" value="ECO:0007669"/>
    <property type="project" value="TreeGrafter"/>
</dbReference>
<dbReference type="Gene3D" id="2.60.120.200">
    <property type="match status" value="1"/>
</dbReference>
<feature type="transmembrane region" description="Helical" evidence="1">
    <location>
        <begin position="80"/>
        <end position="99"/>
    </location>
</feature>
<evidence type="ECO:0000313" key="3">
    <source>
        <dbReference type="Proteomes" id="UP000603141"/>
    </source>
</evidence>
<protein>
    <recommendedName>
        <fullName evidence="4">LamG-like jellyroll fold domain-containing protein</fullName>
    </recommendedName>
</protein>
<reference evidence="2" key="1">
    <citation type="submission" date="2021-01" db="EMBL/GenBank/DDBJ databases">
        <title>Modified the classification status of verrucomicrobia.</title>
        <authorList>
            <person name="Feng X."/>
        </authorList>
    </citation>
    <scope>NUCLEOTIDE SEQUENCE</scope>
    <source>
        <strain evidence="2">KCTC 22041</strain>
    </source>
</reference>
<keyword evidence="1" id="KW-0812">Transmembrane</keyword>
<dbReference type="InterPro" id="IPR012373">
    <property type="entry name" value="Ferrdict_sens_TM"/>
</dbReference>
<dbReference type="SUPFAM" id="SSF49899">
    <property type="entry name" value="Concanavalin A-like lectins/glucanases"/>
    <property type="match status" value="1"/>
</dbReference>
<evidence type="ECO:0000313" key="2">
    <source>
        <dbReference type="EMBL" id="MBK1884306.1"/>
    </source>
</evidence>
<proteinExistence type="predicted"/>
<dbReference type="Proteomes" id="UP000603141">
    <property type="component" value="Unassembled WGS sequence"/>
</dbReference>
<dbReference type="EMBL" id="JAENIJ010000042">
    <property type="protein sequence ID" value="MBK1884306.1"/>
    <property type="molecule type" value="Genomic_DNA"/>
</dbReference>
<sequence length="517" mass="55506">MKQVELENRILELLDGQASAAQVLELEEILKADPEARSVYRSLSRLHSALCVRYEAAAEVQAVLPIAPFQSSQNEKPKRVLPWILAAAAAVAIAVLVLSKNSGGANSVPYQLSPGSVCQVTYPDGVKGPEGHFLVDGAYVELLGGNFECSLANGVHLVVEGPAEFTLANQDLVLLNQGNAWFDVPEVAKGFSVRTHEVDVVDLESEFGVLALSDAPDQIHVLRGSVIATTRIGTRSSEVLTAGQARVVNHDGSLKTLPPTPGRFQKALSGKIPYLHFGLDGIGVNGEIQVDGSMPGASSIKARLISEDSASHFIPGPVGQAISFSSGSGAWINTDWPGLSGKAPRSIAFWFKIDPGAQQTDTFPAAIAWGNPDNHFNRKWKIWFPRDPDNGQLRACISFGADRYYDPARLDDGSWHHLTAIYTGKTHEDGTPDCLLYLDGVLSKPEHRFGPDGPPVMRNVDTQTGGPGNGPLRIGYGIYAGLPTFQGSLDEIYIYQGVIDEKTIRSLSSNGHPSDGK</sequence>